<keyword evidence="8" id="KW-0902">Two-component regulatory system</keyword>
<name>A0ABV6N891_9PSEU</name>
<organism evidence="11 12">
    <name type="scientific">Kutzneria chonburiensis</name>
    <dbReference type="NCBI Taxonomy" id="1483604"/>
    <lineage>
        <taxon>Bacteria</taxon>
        <taxon>Bacillati</taxon>
        <taxon>Actinomycetota</taxon>
        <taxon>Actinomycetes</taxon>
        <taxon>Pseudonocardiales</taxon>
        <taxon>Pseudonocardiaceae</taxon>
        <taxon>Kutzneria</taxon>
    </lineage>
</organism>
<comment type="caution">
    <text evidence="11">The sequence shown here is derived from an EMBL/GenBank/DDBJ whole genome shotgun (WGS) entry which is preliminary data.</text>
</comment>
<dbReference type="GO" id="GO:0016301">
    <property type="term" value="F:kinase activity"/>
    <property type="evidence" value="ECO:0007669"/>
    <property type="project" value="UniProtKB-KW"/>
</dbReference>
<dbReference type="Pfam" id="PF07730">
    <property type="entry name" value="HisKA_3"/>
    <property type="match status" value="1"/>
</dbReference>
<protein>
    <recommendedName>
        <fullName evidence="2">histidine kinase</fullName>
        <ecNumber evidence="2">2.7.13.3</ecNumber>
    </recommendedName>
</protein>
<dbReference type="Gene3D" id="3.30.565.10">
    <property type="entry name" value="Histidine kinase-like ATPase, C-terminal domain"/>
    <property type="match status" value="1"/>
</dbReference>
<evidence type="ECO:0000313" key="12">
    <source>
        <dbReference type="Proteomes" id="UP001589810"/>
    </source>
</evidence>
<keyword evidence="5" id="KW-0547">Nucleotide-binding</keyword>
<feature type="transmembrane region" description="Helical" evidence="9">
    <location>
        <begin position="35"/>
        <end position="54"/>
    </location>
</feature>
<dbReference type="InterPro" id="IPR011712">
    <property type="entry name" value="Sig_transdc_His_kin_sub3_dim/P"/>
</dbReference>
<proteinExistence type="predicted"/>
<gene>
    <name evidence="11" type="ORF">ACFFH7_42255</name>
</gene>
<evidence type="ECO:0000256" key="3">
    <source>
        <dbReference type="ARBA" id="ARBA00022553"/>
    </source>
</evidence>
<feature type="transmembrane region" description="Helical" evidence="9">
    <location>
        <begin position="106"/>
        <end position="125"/>
    </location>
</feature>
<sequence length="355" mass="37134">MRLLDRIGPLWLVVGLVGTAVFVITLATVQRPTPGWLWVLYGVSLACWLGFVLLDRRLPRTGTVLLLACLLLSVTAIGPAPDGTPVLLSCVALVVTSSLPRLSSPVLAGLLGVAFVLGVGGALWLQGAVSAVGDFAVLVIMGLVGLSARQHQMQARLLASYAALDERARIAREMHDVLAHSLGALGVQLEVAEALLADKRDLDGGLLRVQRARLLAHEGLDEARRAVAALRDDVVSLPEALARLVADGRRDRGLEVDYAVTGTVRPLAAGTTVALLRTAREALTNAFKHAPGSAVSVVLDYGAGVTLTVYNASVSESAAPGHGLTGMRERIELVGGTLTAGRSGEGWLVTAEVPE</sequence>
<dbReference type="CDD" id="cd16917">
    <property type="entry name" value="HATPase_UhpB-NarQ-NarX-like"/>
    <property type="match status" value="1"/>
</dbReference>
<keyword evidence="12" id="KW-1185">Reference proteome</keyword>
<feature type="transmembrane region" description="Helical" evidence="9">
    <location>
        <begin position="131"/>
        <end position="148"/>
    </location>
</feature>
<dbReference type="PANTHER" id="PTHR24421:SF10">
    <property type="entry name" value="NITRATE_NITRITE SENSOR PROTEIN NARQ"/>
    <property type="match status" value="1"/>
</dbReference>
<dbReference type="PANTHER" id="PTHR24421">
    <property type="entry name" value="NITRATE/NITRITE SENSOR PROTEIN NARX-RELATED"/>
    <property type="match status" value="1"/>
</dbReference>
<dbReference type="RefSeq" id="WP_273937974.1">
    <property type="nucleotide sequence ID" value="NZ_CP097263.1"/>
</dbReference>
<evidence type="ECO:0000256" key="5">
    <source>
        <dbReference type="ARBA" id="ARBA00022741"/>
    </source>
</evidence>
<dbReference type="EMBL" id="JBHLUD010000015">
    <property type="protein sequence ID" value="MFC0548191.1"/>
    <property type="molecule type" value="Genomic_DNA"/>
</dbReference>
<evidence type="ECO:0000259" key="10">
    <source>
        <dbReference type="Pfam" id="PF07730"/>
    </source>
</evidence>
<evidence type="ECO:0000313" key="11">
    <source>
        <dbReference type="EMBL" id="MFC0548191.1"/>
    </source>
</evidence>
<evidence type="ECO:0000256" key="2">
    <source>
        <dbReference type="ARBA" id="ARBA00012438"/>
    </source>
</evidence>
<keyword evidence="7" id="KW-0067">ATP-binding</keyword>
<evidence type="ECO:0000256" key="1">
    <source>
        <dbReference type="ARBA" id="ARBA00000085"/>
    </source>
</evidence>
<feature type="transmembrane region" description="Helical" evidence="9">
    <location>
        <begin position="61"/>
        <end position="77"/>
    </location>
</feature>
<evidence type="ECO:0000256" key="8">
    <source>
        <dbReference type="ARBA" id="ARBA00023012"/>
    </source>
</evidence>
<dbReference type="Proteomes" id="UP001589810">
    <property type="component" value="Unassembled WGS sequence"/>
</dbReference>
<evidence type="ECO:0000256" key="9">
    <source>
        <dbReference type="SAM" id="Phobius"/>
    </source>
</evidence>
<keyword evidence="6 11" id="KW-0418">Kinase</keyword>
<keyword evidence="4" id="KW-0808">Transferase</keyword>
<dbReference type="InterPro" id="IPR050482">
    <property type="entry name" value="Sensor_HK_TwoCompSys"/>
</dbReference>
<evidence type="ECO:0000256" key="6">
    <source>
        <dbReference type="ARBA" id="ARBA00022777"/>
    </source>
</evidence>
<feature type="transmembrane region" description="Helical" evidence="9">
    <location>
        <begin position="7"/>
        <end position="29"/>
    </location>
</feature>
<feature type="domain" description="Signal transduction histidine kinase subgroup 3 dimerisation and phosphoacceptor" evidence="10">
    <location>
        <begin position="166"/>
        <end position="233"/>
    </location>
</feature>
<accession>A0ABV6N891</accession>
<dbReference type="InterPro" id="IPR036890">
    <property type="entry name" value="HATPase_C_sf"/>
</dbReference>
<dbReference type="EC" id="2.7.13.3" evidence="2"/>
<evidence type="ECO:0000256" key="4">
    <source>
        <dbReference type="ARBA" id="ARBA00022679"/>
    </source>
</evidence>
<dbReference type="Gene3D" id="1.20.5.1930">
    <property type="match status" value="1"/>
</dbReference>
<comment type="catalytic activity">
    <reaction evidence="1">
        <text>ATP + protein L-histidine = ADP + protein N-phospho-L-histidine.</text>
        <dbReference type="EC" id="2.7.13.3"/>
    </reaction>
</comment>
<keyword evidence="3" id="KW-0597">Phosphoprotein</keyword>
<keyword evidence="9" id="KW-0812">Transmembrane</keyword>
<dbReference type="SUPFAM" id="SSF55874">
    <property type="entry name" value="ATPase domain of HSP90 chaperone/DNA topoisomerase II/histidine kinase"/>
    <property type="match status" value="1"/>
</dbReference>
<reference evidence="11 12" key="1">
    <citation type="submission" date="2024-09" db="EMBL/GenBank/DDBJ databases">
        <authorList>
            <person name="Sun Q."/>
            <person name="Mori K."/>
        </authorList>
    </citation>
    <scope>NUCLEOTIDE SEQUENCE [LARGE SCALE GENOMIC DNA]</scope>
    <source>
        <strain evidence="11 12">TBRC 1432</strain>
    </source>
</reference>
<keyword evidence="9" id="KW-1133">Transmembrane helix</keyword>
<evidence type="ECO:0000256" key="7">
    <source>
        <dbReference type="ARBA" id="ARBA00022840"/>
    </source>
</evidence>
<keyword evidence="9" id="KW-0472">Membrane</keyword>